<dbReference type="OMA" id="AMHEKMY"/>
<dbReference type="GO" id="GO:0034200">
    <property type="term" value="F:D-glycero-beta-D-manno-heptose 1,7-bisphosphate 7-phosphatase activity"/>
    <property type="evidence" value="ECO:0007669"/>
    <property type="project" value="UniProtKB-EC"/>
</dbReference>
<gene>
    <name evidence="18" type="ORF">Y036_1336</name>
</gene>
<evidence type="ECO:0000256" key="4">
    <source>
        <dbReference type="ARBA" id="ARBA00004496"/>
    </source>
</evidence>
<dbReference type="RefSeq" id="WP_004522791.1">
    <property type="nucleotide sequence ID" value="NZ_AP028071.1"/>
</dbReference>
<evidence type="ECO:0000256" key="11">
    <source>
        <dbReference type="ARBA" id="ARBA00022842"/>
    </source>
</evidence>
<evidence type="ECO:0000256" key="9">
    <source>
        <dbReference type="ARBA" id="ARBA00022801"/>
    </source>
</evidence>
<dbReference type="InterPro" id="IPR036412">
    <property type="entry name" value="HAD-like_sf"/>
</dbReference>
<dbReference type="InterPro" id="IPR004446">
    <property type="entry name" value="Heptose_bisP_phosphatase"/>
</dbReference>
<evidence type="ECO:0000313" key="18">
    <source>
        <dbReference type="EMBL" id="KGX07878.1"/>
    </source>
</evidence>
<dbReference type="NCBIfam" id="TIGR01656">
    <property type="entry name" value="Histidinol-ppas"/>
    <property type="match status" value="1"/>
</dbReference>
<dbReference type="FunFam" id="3.40.50.1000:FF:000168">
    <property type="entry name" value="D,D-heptose 1,7-bisphosphate phosphatase"/>
    <property type="match status" value="1"/>
</dbReference>
<dbReference type="InterPro" id="IPR023214">
    <property type="entry name" value="HAD_sf"/>
</dbReference>
<dbReference type="Proteomes" id="UP000030475">
    <property type="component" value="Unassembled WGS sequence"/>
</dbReference>
<dbReference type="CDD" id="cd07503">
    <property type="entry name" value="HAD_HisB-N"/>
    <property type="match status" value="1"/>
</dbReference>
<protein>
    <recommendedName>
        <fullName evidence="14">D,D-heptose 1,7-bisphosphate phosphatase</fullName>
        <ecNumber evidence="14">3.1.3.-</ecNumber>
    </recommendedName>
</protein>
<dbReference type="GO" id="GO:0046872">
    <property type="term" value="F:metal ion binding"/>
    <property type="evidence" value="ECO:0007669"/>
    <property type="project" value="UniProtKB-KW"/>
</dbReference>
<evidence type="ECO:0000256" key="6">
    <source>
        <dbReference type="ARBA" id="ARBA00011245"/>
    </source>
</evidence>
<dbReference type="EMBL" id="JQIM01000010">
    <property type="protein sequence ID" value="KGX07878.1"/>
    <property type="molecule type" value="Genomic_DNA"/>
</dbReference>
<dbReference type="NCBIfam" id="NF006506">
    <property type="entry name" value="PRK08942.1"/>
    <property type="match status" value="1"/>
</dbReference>
<comment type="similarity">
    <text evidence="13 14">Belongs to the gmhB family.</text>
</comment>
<dbReference type="eggNOG" id="COG0241">
    <property type="taxonomic scope" value="Bacteria"/>
</dbReference>
<feature type="active site" description="Proton donor" evidence="15">
    <location>
        <position position="15"/>
    </location>
</feature>
<feature type="binding site" evidence="17">
    <location>
        <position position="13"/>
    </location>
    <ligand>
        <name>Mg(2+)</name>
        <dbReference type="ChEBI" id="CHEBI:18420"/>
    </ligand>
</feature>
<dbReference type="PANTHER" id="PTHR42891:SF1">
    <property type="entry name" value="D-GLYCERO-BETA-D-MANNO-HEPTOSE-1,7-BISPHOSPHATE 7-PHOSPHATASE"/>
    <property type="match status" value="1"/>
</dbReference>
<comment type="catalytic activity">
    <reaction evidence="1">
        <text>D-glycero-beta-D-manno-heptose 1,7-bisphosphate + H2O = D-glycero-beta-D-manno-heptose 1-phosphate + phosphate</text>
        <dbReference type="Rhea" id="RHEA:28518"/>
        <dbReference type="ChEBI" id="CHEBI:15377"/>
        <dbReference type="ChEBI" id="CHEBI:43474"/>
        <dbReference type="ChEBI" id="CHEBI:60208"/>
        <dbReference type="ChEBI" id="CHEBI:61593"/>
        <dbReference type="EC" id="3.1.3.82"/>
    </reaction>
</comment>
<comment type="caution">
    <text evidence="18">The sequence shown here is derived from an EMBL/GenBank/DDBJ whole genome shotgun (WGS) entry which is preliminary data.</text>
</comment>
<evidence type="ECO:0000256" key="13">
    <source>
        <dbReference type="ARBA" id="ARBA00061616"/>
    </source>
</evidence>
<evidence type="ECO:0000256" key="1">
    <source>
        <dbReference type="ARBA" id="ARBA00001226"/>
    </source>
</evidence>
<evidence type="ECO:0000256" key="8">
    <source>
        <dbReference type="ARBA" id="ARBA00022723"/>
    </source>
</evidence>
<evidence type="ECO:0000256" key="17">
    <source>
        <dbReference type="PIRSR" id="PIRSR004682-4"/>
    </source>
</evidence>
<sequence length="187" mass="20189">MPTSLSKKLVVLDRDGVINVDSDAFIKSPDEWIPLPGSLEAIARLNHAGYRVVVATNQSGIGRGLFDMATLNAMHLKMHRAAAAVGGRIDAVFFCPHTADDHCDCRKPKPGMMKLIAERFEIDPADTPVVGDSLRDLQAGEALGFRPHLVLTGKGKKALAAGGLPEGTRVHDDLRAFALDFLSEEHE</sequence>
<dbReference type="Pfam" id="PF13242">
    <property type="entry name" value="Hydrolase_like"/>
    <property type="match status" value="1"/>
</dbReference>
<evidence type="ECO:0000256" key="16">
    <source>
        <dbReference type="PIRSR" id="PIRSR004682-3"/>
    </source>
</evidence>
<dbReference type="InterPro" id="IPR006549">
    <property type="entry name" value="HAD-SF_hydro_IIIA"/>
</dbReference>
<dbReference type="GeneID" id="93059178"/>
<evidence type="ECO:0000256" key="10">
    <source>
        <dbReference type="ARBA" id="ARBA00022833"/>
    </source>
</evidence>
<evidence type="ECO:0000256" key="15">
    <source>
        <dbReference type="PIRSR" id="PIRSR004682-1"/>
    </source>
</evidence>
<dbReference type="GO" id="GO:0005737">
    <property type="term" value="C:cytoplasm"/>
    <property type="evidence" value="ECO:0007669"/>
    <property type="project" value="UniProtKB-SubCell"/>
</dbReference>
<feature type="binding site" evidence="17">
    <location>
        <position position="103"/>
    </location>
    <ligand>
        <name>Zn(2+)</name>
        <dbReference type="ChEBI" id="CHEBI:29105"/>
    </ligand>
</feature>
<dbReference type="NCBIfam" id="TIGR01662">
    <property type="entry name" value="HAD-SF-IIIA"/>
    <property type="match status" value="1"/>
</dbReference>
<dbReference type="KEGG" id="but:X994_2049"/>
<feature type="binding site" evidence="17">
    <location>
        <position position="105"/>
    </location>
    <ligand>
        <name>Zn(2+)</name>
        <dbReference type="ChEBI" id="CHEBI:29105"/>
    </ligand>
</feature>
<evidence type="ECO:0000256" key="7">
    <source>
        <dbReference type="ARBA" id="ARBA00022490"/>
    </source>
</evidence>
<evidence type="ECO:0000256" key="12">
    <source>
        <dbReference type="ARBA" id="ARBA00023277"/>
    </source>
</evidence>
<dbReference type="SUPFAM" id="SSF56784">
    <property type="entry name" value="HAD-like"/>
    <property type="match status" value="1"/>
</dbReference>
<feature type="site" description="Stabilizes the phosphoryl group" evidence="16">
    <location>
        <position position="56"/>
    </location>
</feature>
<comment type="cofactor">
    <cofactor evidence="2 17">
        <name>Mg(2+)</name>
        <dbReference type="ChEBI" id="CHEBI:18420"/>
    </cofactor>
</comment>
<dbReference type="InterPro" id="IPR006543">
    <property type="entry name" value="Histidinol-phos"/>
</dbReference>
<accession>A0A069B259</accession>
<reference evidence="18 19" key="1">
    <citation type="submission" date="2014-08" db="EMBL/GenBank/DDBJ databases">
        <authorList>
            <person name="Bunnell A."/>
            <person name="Chain P.S."/>
            <person name="Chertkov O."/>
            <person name="Currie B.J."/>
            <person name="Daligault H.E."/>
            <person name="Davenport K.W."/>
            <person name="Davis C."/>
            <person name="Gleasner C.D."/>
            <person name="Johnson S.L."/>
            <person name="Kaestli M."/>
            <person name="Koren S."/>
            <person name="Kunde Y.A."/>
            <person name="Mayo M."/>
            <person name="McMurry K.K."/>
            <person name="Price E.P."/>
            <person name="Reitenga K.G."/>
            <person name="Robison R."/>
            <person name="Rosovitz M.J."/>
            <person name="Sarovich D.S."/>
            <person name="Teshima H."/>
        </authorList>
    </citation>
    <scope>NUCLEOTIDE SEQUENCE [LARGE SCALE GENOMIC DNA]</scope>
    <source>
        <strain evidence="18 19">MSHR44</strain>
    </source>
</reference>
<evidence type="ECO:0000256" key="3">
    <source>
        <dbReference type="ARBA" id="ARBA00001947"/>
    </source>
</evidence>
<keyword evidence="8 17" id="KW-0479">Metal-binding</keyword>
<keyword evidence="9 14" id="KW-0378">Hydrolase</keyword>
<dbReference type="PIRSF" id="PIRSF004682">
    <property type="entry name" value="GmhB"/>
    <property type="match status" value="1"/>
</dbReference>
<dbReference type="Gene3D" id="3.40.50.1000">
    <property type="entry name" value="HAD superfamily/HAD-like"/>
    <property type="match status" value="1"/>
</dbReference>
<dbReference type="EC" id="3.1.3.-" evidence="14"/>
<keyword evidence="12 14" id="KW-0119">Carbohydrate metabolism</keyword>
<keyword evidence="11 17" id="KW-0460">Magnesium</keyword>
<comment type="cofactor">
    <cofactor evidence="3 17">
        <name>Zn(2+)</name>
        <dbReference type="ChEBI" id="CHEBI:29105"/>
    </cofactor>
</comment>
<keyword evidence="10 17" id="KW-0862">Zinc</keyword>
<feature type="site" description="Contributes to substrate recognition" evidence="16">
    <location>
        <position position="106"/>
    </location>
</feature>
<name>A0A069B259_BURPE</name>
<evidence type="ECO:0000313" key="19">
    <source>
        <dbReference type="Proteomes" id="UP000030475"/>
    </source>
</evidence>
<organism evidence="18 19">
    <name type="scientific">Burkholderia pseudomallei</name>
    <name type="common">Pseudomonas pseudomallei</name>
    <dbReference type="NCBI Taxonomy" id="28450"/>
    <lineage>
        <taxon>Bacteria</taxon>
        <taxon>Pseudomonadati</taxon>
        <taxon>Pseudomonadota</taxon>
        <taxon>Betaproteobacteria</taxon>
        <taxon>Burkholderiales</taxon>
        <taxon>Burkholderiaceae</taxon>
        <taxon>Burkholderia</taxon>
        <taxon>pseudomallei group</taxon>
    </lineage>
</organism>
<feature type="binding site" evidence="17">
    <location>
        <position position="97"/>
    </location>
    <ligand>
        <name>Zn(2+)</name>
        <dbReference type="ChEBI" id="CHEBI:29105"/>
    </ligand>
</feature>
<comment type="pathway">
    <text evidence="5">Nucleotide-sugar biosynthesis; ADP-L-glycero-beta-D-manno-heptose biosynthesis; ADP-L-glycero-beta-D-manno-heptose from D-glycero-beta-D-manno-heptose 7-phosphate: step 2/4.</text>
</comment>
<comment type="subcellular location">
    <subcellularLocation>
        <location evidence="4 14">Cytoplasm</location>
    </subcellularLocation>
</comment>
<feature type="active site" description="Proton donor" evidence="15">
    <location>
        <position position="13"/>
    </location>
</feature>
<dbReference type="SMR" id="A0A069B259"/>
<keyword evidence="7 14" id="KW-0963">Cytoplasm</keyword>
<feature type="binding site" evidence="17">
    <location>
        <position position="95"/>
    </location>
    <ligand>
        <name>Zn(2+)</name>
        <dbReference type="ChEBI" id="CHEBI:29105"/>
    </ligand>
</feature>
<feature type="binding site" evidence="17">
    <location>
        <position position="15"/>
    </location>
    <ligand>
        <name>Mg(2+)</name>
        <dbReference type="ChEBI" id="CHEBI:18420"/>
    </ligand>
</feature>
<dbReference type="AlphaFoldDB" id="A0A069B259"/>
<dbReference type="GO" id="GO:0005975">
    <property type="term" value="P:carbohydrate metabolic process"/>
    <property type="evidence" value="ECO:0007669"/>
    <property type="project" value="InterPro"/>
</dbReference>
<proteinExistence type="inferred from homology"/>
<evidence type="ECO:0000256" key="14">
    <source>
        <dbReference type="PIRNR" id="PIRNR004682"/>
    </source>
</evidence>
<evidence type="ECO:0000256" key="2">
    <source>
        <dbReference type="ARBA" id="ARBA00001946"/>
    </source>
</evidence>
<comment type="subunit">
    <text evidence="6">Monomer.</text>
</comment>
<evidence type="ECO:0000256" key="5">
    <source>
        <dbReference type="ARBA" id="ARBA00004708"/>
    </source>
</evidence>
<feature type="binding site" evidence="17">
    <location>
        <position position="132"/>
    </location>
    <ligand>
        <name>Mg(2+)</name>
        <dbReference type="ChEBI" id="CHEBI:18420"/>
    </ligand>
</feature>
<feature type="site" description="Stabilizes the phosphoryl group" evidence="16">
    <location>
        <position position="107"/>
    </location>
</feature>
<dbReference type="PANTHER" id="PTHR42891">
    <property type="entry name" value="D-GLYCERO-BETA-D-MANNO-HEPTOSE-1,7-BISPHOSPHATE 7-PHOSPHATASE"/>
    <property type="match status" value="1"/>
</dbReference>